<dbReference type="InterPro" id="IPR009721">
    <property type="entry name" value="O-acyltransferase_WSD1_C"/>
</dbReference>
<dbReference type="GO" id="GO:0006071">
    <property type="term" value="P:glycerol metabolic process"/>
    <property type="evidence" value="ECO:0007669"/>
    <property type="project" value="UniProtKB-KW"/>
</dbReference>
<gene>
    <name evidence="11" type="ORF">GCM10007391_31520</name>
</gene>
<organism evidence="11 12">
    <name type="scientific">Alteromonas halophila</name>
    <dbReference type="NCBI Taxonomy" id="516698"/>
    <lineage>
        <taxon>Bacteria</taxon>
        <taxon>Pseudomonadati</taxon>
        <taxon>Pseudomonadota</taxon>
        <taxon>Gammaproteobacteria</taxon>
        <taxon>Alteromonadales</taxon>
        <taxon>Alteromonadaceae</taxon>
        <taxon>Alteromonas/Salinimonas group</taxon>
        <taxon>Alteromonas</taxon>
    </lineage>
</organism>
<dbReference type="Pfam" id="PF03007">
    <property type="entry name" value="WS_DGAT_cat"/>
    <property type="match status" value="1"/>
</dbReference>
<feature type="domain" description="O-acyltransferase WSD1-like N-terminal" evidence="9">
    <location>
        <begin position="5"/>
        <end position="264"/>
    </location>
</feature>
<dbReference type="AlphaFoldDB" id="A0A918JQ58"/>
<evidence type="ECO:0000259" key="10">
    <source>
        <dbReference type="Pfam" id="PF06974"/>
    </source>
</evidence>
<dbReference type="GO" id="GO:0051701">
    <property type="term" value="P:biological process involved in interaction with host"/>
    <property type="evidence" value="ECO:0007669"/>
    <property type="project" value="TreeGrafter"/>
</dbReference>
<dbReference type="GO" id="GO:0019432">
    <property type="term" value="P:triglyceride biosynthetic process"/>
    <property type="evidence" value="ECO:0007669"/>
    <property type="project" value="TreeGrafter"/>
</dbReference>
<protein>
    <recommendedName>
        <fullName evidence="4">diacylglycerol O-acyltransferase</fullName>
        <ecNumber evidence="4">2.3.1.20</ecNumber>
    </recommendedName>
</protein>
<reference evidence="11" key="2">
    <citation type="submission" date="2020-09" db="EMBL/GenBank/DDBJ databases">
        <authorList>
            <person name="Sun Q."/>
            <person name="Kim S."/>
        </authorList>
    </citation>
    <scope>NUCLEOTIDE SEQUENCE</scope>
    <source>
        <strain evidence="11">KCTC 22164</strain>
    </source>
</reference>
<sequence>MGYRLSFLDKSFWLTESTANPKHVGCLQLLAPPDDVVVGEYVETLVTEMKSASRATPPFNCKVKAVLGYPVGLQPVRRMAMDYHIQLHVIDDITDKVALDAFVARLHESRLDPDKPLWQYHFIHDKRHDRFAIYARVHHLYGDGATLVRWFQAGYLSKPDTSSFVPVWAVKRLRRKGSKPAGVTRLWQSVTGALRTGIDLFVIFSRLLLKLVRINPHYMPIPFTGTKTVLTGQVKQGRAVATTVLDFDRVRRIAKRTRSTANEVLLCAFDIGVHRLLQDHGHVFKKSLFTNMPINLRKPGEKTSGNKIAIVPVELAHGETDPYLRLRQIIINHRIVKFAAQHARPGAFSAYTIVIQSLALVYEWLHLSSLVKPIANILVSNVPGPTDERYLKDSKLLACYPISTMTPGGGVNITLMTYAGKANIGMVCCNKNITSLQPLVDYFQEAFDMLEASVDDPSQNIEDIGEHIENVPVSIVTDTPQ</sequence>
<proteinExistence type="inferred from homology"/>
<dbReference type="PANTHER" id="PTHR31650:SF1">
    <property type="entry name" value="WAX ESTER SYNTHASE_DIACYLGLYCEROL ACYLTRANSFERASE 4-RELATED"/>
    <property type="match status" value="1"/>
</dbReference>
<evidence type="ECO:0000256" key="1">
    <source>
        <dbReference type="ARBA" id="ARBA00004771"/>
    </source>
</evidence>
<evidence type="ECO:0000256" key="5">
    <source>
        <dbReference type="ARBA" id="ARBA00022679"/>
    </source>
</evidence>
<keyword evidence="12" id="KW-1185">Reference proteome</keyword>
<dbReference type="PANTHER" id="PTHR31650">
    <property type="entry name" value="O-ACYLTRANSFERASE (WSD1-LIKE) FAMILY PROTEIN"/>
    <property type="match status" value="1"/>
</dbReference>
<dbReference type="Pfam" id="PF06974">
    <property type="entry name" value="WS_DGAT_C"/>
    <property type="match status" value="1"/>
</dbReference>
<feature type="domain" description="O-acyltransferase WSD1 C-terminal" evidence="10">
    <location>
        <begin position="305"/>
        <end position="450"/>
    </location>
</feature>
<comment type="catalytic activity">
    <reaction evidence="8">
        <text>an acyl-CoA + a 1,2-diacyl-sn-glycerol = a triacyl-sn-glycerol + CoA</text>
        <dbReference type="Rhea" id="RHEA:10868"/>
        <dbReference type="ChEBI" id="CHEBI:17815"/>
        <dbReference type="ChEBI" id="CHEBI:57287"/>
        <dbReference type="ChEBI" id="CHEBI:58342"/>
        <dbReference type="ChEBI" id="CHEBI:64615"/>
        <dbReference type="EC" id="2.3.1.20"/>
    </reaction>
</comment>
<comment type="caution">
    <text evidence="11">The sequence shown here is derived from an EMBL/GenBank/DDBJ whole genome shotgun (WGS) entry which is preliminary data.</text>
</comment>
<comment type="pathway">
    <text evidence="2">Lipid metabolism.</text>
</comment>
<dbReference type="Proteomes" id="UP000631300">
    <property type="component" value="Unassembled WGS sequence"/>
</dbReference>
<dbReference type="GO" id="GO:0071731">
    <property type="term" value="P:response to nitric oxide"/>
    <property type="evidence" value="ECO:0007669"/>
    <property type="project" value="TreeGrafter"/>
</dbReference>
<evidence type="ECO:0000259" key="9">
    <source>
        <dbReference type="Pfam" id="PF03007"/>
    </source>
</evidence>
<evidence type="ECO:0000256" key="3">
    <source>
        <dbReference type="ARBA" id="ARBA00009587"/>
    </source>
</evidence>
<dbReference type="InterPro" id="IPR045034">
    <property type="entry name" value="O-acyltransferase_WSD1-like"/>
</dbReference>
<comment type="pathway">
    <text evidence="1">Glycerolipid metabolism; triacylglycerol biosynthesis.</text>
</comment>
<evidence type="ECO:0000313" key="11">
    <source>
        <dbReference type="EMBL" id="GGW94979.1"/>
    </source>
</evidence>
<dbReference type="EMBL" id="BMXP01000011">
    <property type="protein sequence ID" value="GGW94979.1"/>
    <property type="molecule type" value="Genomic_DNA"/>
</dbReference>
<dbReference type="GO" id="GO:0005886">
    <property type="term" value="C:plasma membrane"/>
    <property type="evidence" value="ECO:0007669"/>
    <property type="project" value="TreeGrafter"/>
</dbReference>
<keyword evidence="7" id="KW-0012">Acyltransferase</keyword>
<comment type="similarity">
    <text evidence="3">Belongs to the long-chain O-acyltransferase family.</text>
</comment>
<dbReference type="InterPro" id="IPR004255">
    <property type="entry name" value="O-acyltransferase_WSD1_N"/>
</dbReference>
<reference evidence="11" key="1">
    <citation type="journal article" date="2014" name="Int. J. Syst. Evol. Microbiol.">
        <title>Complete genome sequence of Corynebacterium casei LMG S-19264T (=DSM 44701T), isolated from a smear-ripened cheese.</title>
        <authorList>
            <consortium name="US DOE Joint Genome Institute (JGI-PGF)"/>
            <person name="Walter F."/>
            <person name="Albersmeier A."/>
            <person name="Kalinowski J."/>
            <person name="Ruckert C."/>
        </authorList>
    </citation>
    <scope>NUCLEOTIDE SEQUENCE</scope>
    <source>
        <strain evidence="11">KCTC 22164</strain>
    </source>
</reference>
<evidence type="ECO:0000256" key="8">
    <source>
        <dbReference type="ARBA" id="ARBA00048109"/>
    </source>
</evidence>
<evidence type="ECO:0000256" key="4">
    <source>
        <dbReference type="ARBA" id="ARBA00013244"/>
    </source>
</evidence>
<evidence type="ECO:0000313" key="12">
    <source>
        <dbReference type="Proteomes" id="UP000631300"/>
    </source>
</evidence>
<dbReference type="EC" id="2.3.1.20" evidence="4"/>
<evidence type="ECO:0000256" key="2">
    <source>
        <dbReference type="ARBA" id="ARBA00005189"/>
    </source>
</evidence>
<dbReference type="GO" id="GO:0004144">
    <property type="term" value="F:diacylglycerol O-acyltransferase activity"/>
    <property type="evidence" value="ECO:0007669"/>
    <property type="project" value="UniProtKB-EC"/>
</dbReference>
<evidence type="ECO:0000256" key="7">
    <source>
        <dbReference type="ARBA" id="ARBA00023315"/>
    </source>
</evidence>
<dbReference type="RefSeq" id="WP_189408088.1">
    <property type="nucleotide sequence ID" value="NZ_BMXP01000011.1"/>
</dbReference>
<evidence type="ECO:0000256" key="6">
    <source>
        <dbReference type="ARBA" id="ARBA00022798"/>
    </source>
</evidence>
<keyword evidence="5" id="KW-0808">Transferase</keyword>
<name>A0A918JQ58_9ALTE</name>
<dbReference type="GO" id="GO:0001666">
    <property type="term" value="P:response to hypoxia"/>
    <property type="evidence" value="ECO:0007669"/>
    <property type="project" value="TreeGrafter"/>
</dbReference>
<accession>A0A918JQ58</accession>
<keyword evidence="6" id="KW-0319">Glycerol metabolism</keyword>